<feature type="compositionally biased region" description="Low complexity" evidence="1">
    <location>
        <begin position="263"/>
        <end position="280"/>
    </location>
</feature>
<keyword evidence="3" id="KW-1185">Reference proteome</keyword>
<accession>A0A0L0DSX8</accession>
<gene>
    <name evidence="2" type="ORF">AMSG_11031</name>
</gene>
<dbReference type="Proteomes" id="UP000054408">
    <property type="component" value="Unassembled WGS sequence"/>
</dbReference>
<evidence type="ECO:0000313" key="2">
    <source>
        <dbReference type="EMBL" id="KNC55375.1"/>
    </source>
</evidence>
<evidence type="ECO:0000313" key="3">
    <source>
        <dbReference type="Proteomes" id="UP000054408"/>
    </source>
</evidence>
<reference evidence="2 3" key="1">
    <citation type="submission" date="2010-05" db="EMBL/GenBank/DDBJ databases">
        <title>The Genome Sequence of Thecamonas trahens ATCC 50062.</title>
        <authorList>
            <consortium name="The Broad Institute Genome Sequencing Platform"/>
            <person name="Russ C."/>
            <person name="Cuomo C."/>
            <person name="Shea T."/>
            <person name="Young S.K."/>
            <person name="Zeng Q."/>
            <person name="Koehrsen M."/>
            <person name="Haas B."/>
            <person name="Borodovsky M."/>
            <person name="Guigo R."/>
            <person name="Alvarado L."/>
            <person name="Berlin A."/>
            <person name="Bochicchio J."/>
            <person name="Borenstein D."/>
            <person name="Chapman S."/>
            <person name="Chen Z."/>
            <person name="Freedman E."/>
            <person name="Gellesch M."/>
            <person name="Goldberg J."/>
            <person name="Griggs A."/>
            <person name="Gujja S."/>
            <person name="Heilman E."/>
            <person name="Heiman D."/>
            <person name="Hepburn T."/>
            <person name="Howarth C."/>
            <person name="Jen D."/>
            <person name="Larson L."/>
            <person name="Mehta T."/>
            <person name="Park D."/>
            <person name="Pearson M."/>
            <person name="Roberts A."/>
            <person name="Saif S."/>
            <person name="Shenoy N."/>
            <person name="Sisk P."/>
            <person name="Stolte C."/>
            <person name="Sykes S."/>
            <person name="Thomson T."/>
            <person name="Walk T."/>
            <person name="White J."/>
            <person name="Yandava C."/>
            <person name="Burger G."/>
            <person name="Gray M.W."/>
            <person name="Holland P.W.H."/>
            <person name="King N."/>
            <person name="Lang F.B.F."/>
            <person name="Roger A.J."/>
            <person name="Ruiz-Trillo I."/>
            <person name="Lander E."/>
            <person name="Nusbaum C."/>
        </authorList>
    </citation>
    <scope>NUCLEOTIDE SEQUENCE [LARGE SCALE GENOMIC DNA]</scope>
    <source>
        <strain evidence="2 3">ATCC 50062</strain>
    </source>
</reference>
<protein>
    <submittedName>
        <fullName evidence="2">Uncharacterized protein</fullName>
    </submittedName>
</protein>
<proteinExistence type="predicted"/>
<dbReference type="EMBL" id="GL349500">
    <property type="protein sequence ID" value="KNC55375.1"/>
    <property type="molecule type" value="Genomic_DNA"/>
</dbReference>
<dbReference type="AlphaFoldDB" id="A0A0L0DSX8"/>
<dbReference type="RefSeq" id="XP_013753009.1">
    <property type="nucleotide sequence ID" value="XM_013897555.1"/>
</dbReference>
<dbReference type="GeneID" id="25569105"/>
<sequence length="290" mass="31058">MLPTRTRLPPVWASGDAALTRSQLICTRHSGKCSCMHINTTITSRTRSNTSRSRNPYHTAVQAPDGLDSQNLNNAQLRTLVATILQPTLSPPFRAHLETGELDDVIDDIMSLCEVAAVAAHDGCEFPDDVVNESKAMAAVADHLASLVLARPFNLAYRKALRVAGAGKENSAPPAMVSSRRSAKNVSLVGLARDSSARSDRSATTAVAATAAAAAVTGSLAPPSCTLRGLPHIVKPRIKRDRPRDIDLDETSYYTCLEKFRPTPRFTHSSPTSSTRTFTPLATTPSSKTA</sequence>
<organism evidence="2 3">
    <name type="scientific">Thecamonas trahens ATCC 50062</name>
    <dbReference type="NCBI Taxonomy" id="461836"/>
    <lineage>
        <taxon>Eukaryota</taxon>
        <taxon>Apusozoa</taxon>
        <taxon>Apusomonadida</taxon>
        <taxon>Apusomonadidae</taxon>
        <taxon>Thecamonas</taxon>
    </lineage>
</organism>
<evidence type="ECO:0000256" key="1">
    <source>
        <dbReference type="SAM" id="MobiDB-lite"/>
    </source>
</evidence>
<feature type="region of interest" description="Disordered" evidence="1">
    <location>
        <begin position="262"/>
        <end position="290"/>
    </location>
</feature>
<name>A0A0L0DSX8_THETB</name>
<feature type="compositionally biased region" description="Polar residues" evidence="1">
    <location>
        <begin position="281"/>
        <end position="290"/>
    </location>
</feature>